<evidence type="ECO:0000256" key="6">
    <source>
        <dbReference type="ARBA" id="ARBA00022500"/>
    </source>
</evidence>
<keyword evidence="13" id="KW-0969">Cilium</keyword>
<dbReference type="PIRSF" id="PIRSF019404">
    <property type="entry name" value="FliJ"/>
    <property type="match status" value="1"/>
</dbReference>
<evidence type="ECO:0000313" key="13">
    <source>
        <dbReference type="EMBL" id="KRT58037.1"/>
    </source>
</evidence>
<keyword evidence="7" id="KW-1005">Bacterial flagellum biogenesis</keyword>
<dbReference type="GO" id="GO:0071973">
    <property type="term" value="P:bacterial-type flagellum-dependent cell motility"/>
    <property type="evidence" value="ECO:0007669"/>
    <property type="project" value="InterPro"/>
</dbReference>
<dbReference type="Proteomes" id="UP000051634">
    <property type="component" value="Unassembled WGS sequence"/>
</dbReference>
<feature type="compositionally biased region" description="Basic residues" evidence="11">
    <location>
        <begin position="97"/>
        <end position="107"/>
    </location>
</feature>
<evidence type="ECO:0000256" key="11">
    <source>
        <dbReference type="SAM" id="MobiDB-lite"/>
    </source>
</evidence>
<accession>A0A0T5Z6A2</accession>
<dbReference type="InterPro" id="IPR012823">
    <property type="entry name" value="Flagell_FliJ"/>
</dbReference>
<evidence type="ECO:0000313" key="15">
    <source>
        <dbReference type="Proteomes" id="UP000051634"/>
    </source>
</evidence>
<keyword evidence="5" id="KW-1003">Cell membrane</keyword>
<evidence type="ECO:0000313" key="12">
    <source>
        <dbReference type="EMBL" id="KRT55467.1"/>
    </source>
</evidence>
<comment type="caution">
    <text evidence="13">The sequence shown here is derived from an EMBL/GenBank/DDBJ whole genome shotgun (WGS) entry which is preliminary data.</text>
</comment>
<feature type="region of interest" description="Disordered" evidence="11">
    <location>
        <begin position="122"/>
        <end position="145"/>
    </location>
</feature>
<dbReference type="PRINTS" id="PR01004">
    <property type="entry name" value="FLGFLIJ"/>
</dbReference>
<comment type="similarity">
    <text evidence="2">Belongs to the FliJ family.</text>
</comment>
<evidence type="ECO:0000256" key="9">
    <source>
        <dbReference type="ARBA" id="ARBA00023136"/>
    </source>
</evidence>
<dbReference type="EMBL" id="LMXI01000422">
    <property type="protein sequence ID" value="KRT58037.1"/>
    <property type="molecule type" value="Genomic_DNA"/>
</dbReference>
<comment type="subcellular location">
    <subcellularLocation>
        <location evidence="1">Cell membrane</location>
        <topology evidence="1">Peripheral membrane protein</topology>
        <orientation evidence="1">Cytoplasmic side</orientation>
    </subcellularLocation>
</comment>
<dbReference type="EMBL" id="LDXT01000078">
    <property type="protein sequence ID" value="KRT55467.1"/>
    <property type="molecule type" value="Genomic_DNA"/>
</dbReference>
<keyword evidence="6" id="KW-0145">Chemotaxis</keyword>
<gene>
    <name evidence="12" type="ORF">Ga0074115_1194</name>
    <name evidence="13" type="ORF">Ga0076813_12724</name>
</gene>
<dbReference type="NCBIfam" id="TIGR02473">
    <property type="entry name" value="flagell_FliJ"/>
    <property type="match status" value="1"/>
</dbReference>
<keyword evidence="8" id="KW-0653">Protein transport</keyword>
<name>A0A0T5Z6A2_9GAMM</name>
<dbReference type="Gene3D" id="1.10.287.1700">
    <property type="match status" value="1"/>
</dbReference>
<dbReference type="Pfam" id="PF02050">
    <property type="entry name" value="FliJ"/>
    <property type="match status" value="1"/>
</dbReference>
<feature type="region of interest" description="Disordered" evidence="11">
    <location>
        <begin position="88"/>
        <end position="108"/>
    </location>
</feature>
<dbReference type="GO" id="GO:0009288">
    <property type="term" value="C:bacterial-type flagellum"/>
    <property type="evidence" value="ECO:0007669"/>
    <property type="project" value="InterPro"/>
</dbReference>
<dbReference type="InterPro" id="IPR052570">
    <property type="entry name" value="FliJ"/>
</dbReference>
<keyword evidence="15" id="KW-1185">Reference proteome</keyword>
<dbReference type="PANTHER" id="PTHR38786">
    <property type="entry name" value="FLAGELLAR FLIJ PROTEIN"/>
    <property type="match status" value="1"/>
</dbReference>
<evidence type="ECO:0000256" key="4">
    <source>
        <dbReference type="ARBA" id="ARBA00022448"/>
    </source>
</evidence>
<feature type="compositionally biased region" description="Basic and acidic residues" evidence="11">
    <location>
        <begin position="123"/>
        <end position="145"/>
    </location>
</feature>
<keyword evidence="4" id="KW-0813">Transport</keyword>
<sequence>MSPSKRLKPVQRVAHSREQVAARNLGISRKVLQEQQNKLEQLRHYHQDYLQRFEQAARNGIAAAQMQEYRAFIAKLDEAIRRQESVVAASQSEHTAKKSHWREKHSRTQALNKAIDRYQIAESKNEARSEQKESDELSQRLGSEK</sequence>
<keyword evidence="13" id="KW-0282">Flagellum</keyword>
<reference evidence="14 15" key="1">
    <citation type="submission" date="2015-11" db="EMBL/GenBank/DDBJ databases">
        <title>The genome of Candidatus Endoriftia persephone in Ridgeia piscesae and population structure of the North Eastern Pacific vestimentiferan symbionts.</title>
        <authorList>
            <person name="Perez M."/>
            <person name="Juniper K.S."/>
        </authorList>
    </citation>
    <scope>NUCLEOTIDE SEQUENCE [LARGE SCALE GENOMIC DNA]</scope>
    <source>
        <strain evidence="13">Ind10</strain>
        <strain evidence="12">Ind11</strain>
    </source>
</reference>
<dbReference type="AlphaFoldDB" id="A0A0T5Z6A2"/>
<dbReference type="InterPro" id="IPR053716">
    <property type="entry name" value="Flag_assembly_chemotaxis_eff"/>
</dbReference>
<dbReference type="GO" id="GO:0006935">
    <property type="term" value="P:chemotaxis"/>
    <property type="evidence" value="ECO:0007669"/>
    <property type="project" value="UniProtKB-KW"/>
</dbReference>
<dbReference type="Proteomes" id="UP000051276">
    <property type="component" value="Unassembled WGS sequence"/>
</dbReference>
<evidence type="ECO:0000313" key="14">
    <source>
        <dbReference type="Proteomes" id="UP000051276"/>
    </source>
</evidence>
<evidence type="ECO:0000256" key="3">
    <source>
        <dbReference type="ARBA" id="ARBA00020392"/>
    </source>
</evidence>
<evidence type="ECO:0000256" key="8">
    <source>
        <dbReference type="ARBA" id="ARBA00022927"/>
    </source>
</evidence>
<keyword evidence="13" id="KW-0966">Cell projection</keyword>
<dbReference type="OrthoDB" id="7063681at2"/>
<dbReference type="GO" id="GO:0003774">
    <property type="term" value="F:cytoskeletal motor activity"/>
    <property type="evidence" value="ECO:0007669"/>
    <property type="project" value="InterPro"/>
</dbReference>
<dbReference type="InterPro" id="IPR018006">
    <property type="entry name" value="Flag_FliJ_proteobac"/>
</dbReference>
<evidence type="ECO:0000256" key="2">
    <source>
        <dbReference type="ARBA" id="ARBA00010004"/>
    </source>
</evidence>
<protein>
    <recommendedName>
        <fullName evidence="3">Flagellar FliJ protein</fullName>
    </recommendedName>
</protein>
<evidence type="ECO:0000256" key="7">
    <source>
        <dbReference type="ARBA" id="ARBA00022795"/>
    </source>
</evidence>
<dbReference type="STRING" id="54398.Ga0074115_1194"/>
<dbReference type="GO" id="GO:0005886">
    <property type="term" value="C:plasma membrane"/>
    <property type="evidence" value="ECO:0007669"/>
    <property type="project" value="UniProtKB-SubCell"/>
</dbReference>
<keyword evidence="10" id="KW-1006">Bacterial flagellum protein export</keyword>
<keyword evidence="9" id="KW-0472">Membrane</keyword>
<dbReference type="RefSeq" id="WP_057956717.1">
    <property type="nucleotide sequence ID" value="NZ_KQ556952.1"/>
</dbReference>
<dbReference type="GO" id="GO:0015031">
    <property type="term" value="P:protein transport"/>
    <property type="evidence" value="ECO:0007669"/>
    <property type="project" value="UniProtKB-KW"/>
</dbReference>
<evidence type="ECO:0000256" key="5">
    <source>
        <dbReference type="ARBA" id="ARBA00022475"/>
    </source>
</evidence>
<dbReference type="GO" id="GO:0044781">
    <property type="term" value="P:bacterial-type flagellum organization"/>
    <property type="evidence" value="ECO:0007669"/>
    <property type="project" value="UniProtKB-KW"/>
</dbReference>
<dbReference type="PANTHER" id="PTHR38786:SF1">
    <property type="entry name" value="FLAGELLAR FLIJ PROTEIN"/>
    <property type="match status" value="1"/>
</dbReference>
<proteinExistence type="inferred from homology"/>
<evidence type="ECO:0000256" key="10">
    <source>
        <dbReference type="ARBA" id="ARBA00023225"/>
    </source>
</evidence>
<evidence type="ECO:0000256" key="1">
    <source>
        <dbReference type="ARBA" id="ARBA00004413"/>
    </source>
</evidence>
<organism evidence="13 14">
    <name type="scientific">endosymbiont of Ridgeia piscesae</name>
    <dbReference type="NCBI Taxonomy" id="54398"/>
    <lineage>
        <taxon>Bacteria</taxon>
        <taxon>Pseudomonadati</taxon>
        <taxon>Pseudomonadota</taxon>
        <taxon>Gammaproteobacteria</taxon>
        <taxon>sulfur-oxidizing symbionts</taxon>
    </lineage>
</organism>